<evidence type="ECO:0000313" key="5">
    <source>
        <dbReference type="Proteomes" id="UP001358417"/>
    </source>
</evidence>
<evidence type="ECO:0008006" key="6">
    <source>
        <dbReference type="Google" id="ProtNLM"/>
    </source>
</evidence>
<proteinExistence type="inferred from homology"/>
<comment type="caution">
    <text evidence="4">The sequence shown here is derived from an EMBL/GenBank/DDBJ whole genome shotgun (WGS) entry which is preliminary data.</text>
</comment>
<reference evidence="4 5" key="1">
    <citation type="submission" date="2023-08" db="EMBL/GenBank/DDBJ databases">
        <title>Black Yeasts Isolated from many extreme environments.</title>
        <authorList>
            <person name="Coleine C."/>
            <person name="Stajich J.E."/>
            <person name="Selbmann L."/>
        </authorList>
    </citation>
    <scope>NUCLEOTIDE SEQUENCE [LARGE SCALE GENOMIC DNA]</scope>
    <source>
        <strain evidence="4 5">CCFEE 5792</strain>
    </source>
</reference>
<dbReference type="PANTHER" id="PTHR33365:SF4">
    <property type="entry name" value="CYCLOCHLOROTINE BIOSYNTHESIS PROTEIN O"/>
    <property type="match status" value="1"/>
</dbReference>
<feature type="transmembrane region" description="Helical" evidence="3">
    <location>
        <begin position="41"/>
        <end position="62"/>
    </location>
</feature>
<sequence>MAPSYYRAPYADPSTEEEQLVVEKDEYTTRLPIQARRSSPLVSWFVRLALVVSVVANLALWIRARTLKVDTHQMFSPAIPFIAYEDVVTTSGFGRDISPYMGKPTPEKDELWRGLYNFGISRIPMKDAARLANRTVPIGNDPGYYAVTLDVFHELHCLNAIRRRLWWDGVPDPEEPLMDMPHLDHCVDMIRQNLMCSSDITPLPWVWDRTQKKALAVGKVIRTCRNFDMIRQWGIDNKVREFNTSIYVEDPLGNMEIN</sequence>
<name>A0AAV9N646_9EURO</name>
<dbReference type="AlphaFoldDB" id="A0AAV9N646"/>
<evidence type="ECO:0000256" key="3">
    <source>
        <dbReference type="SAM" id="Phobius"/>
    </source>
</evidence>
<evidence type="ECO:0000256" key="1">
    <source>
        <dbReference type="ARBA" id="ARBA00004685"/>
    </source>
</evidence>
<dbReference type="GeneID" id="89971906"/>
<comment type="pathway">
    <text evidence="1">Mycotoxin biosynthesis.</text>
</comment>
<protein>
    <recommendedName>
        <fullName evidence="6">Tat pathway signal sequence</fullName>
    </recommendedName>
</protein>
<organism evidence="4 5">
    <name type="scientific">Exophiala bonariae</name>
    <dbReference type="NCBI Taxonomy" id="1690606"/>
    <lineage>
        <taxon>Eukaryota</taxon>
        <taxon>Fungi</taxon>
        <taxon>Dikarya</taxon>
        <taxon>Ascomycota</taxon>
        <taxon>Pezizomycotina</taxon>
        <taxon>Eurotiomycetes</taxon>
        <taxon>Chaetothyriomycetidae</taxon>
        <taxon>Chaetothyriales</taxon>
        <taxon>Herpotrichiellaceae</taxon>
        <taxon>Exophiala</taxon>
    </lineage>
</organism>
<keyword evidence="5" id="KW-1185">Reference proteome</keyword>
<keyword evidence="3" id="KW-1133">Transmembrane helix</keyword>
<gene>
    <name evidence="4" type="ORF">LTR84_003723</name>
</gene>
<dbReference type="InterPro" id="IPR021765">
    <property type="entry name" value="UstYa-like"/>
</dbReference>
<dbReference type="PANTHER" id="PTHR33365">
    <property type="entry name" value="YALI0B05434P"/>
    <property type="match status" value="1"/>
</dbReference>
<comment type="similarity">
    <text evidence="2">Belongs to the ustYa family.</text>
</comment>
<dbReference type="RefSeq" id="XP_064705028.1">
    <property type="nucleotide sequence ID" value="XM_064847307.1"/>
</dbReference>
<evidence type="ECO:0000256" key="2">
    <source>
        <dbReference type="ARBA" id="ARBA00035112"/>
    </source>
</evidence>
<keyword evidence="3" id="KW-0812">Transmembrane</keyword>
<accession>A0AAV9N646</accession>
<dbReference type="Proteomes" id="UP001358417">
    <property type="component" value="Unassembled WGS sequence"/>
</dbReference>
<dbReference type="EMBL" id="JAVRRD010000017">
    <property type="protein sequence ID" value="KAK5050442.1"/>
    <property type="molecule type" value="Genomic_DNA"/>
</dbReference>
<evidence type="ECO:0000313" key="4">
    <source>
        <dbReference type="EMBL" id="KAK5050442.1"/>
    </source>
</evidence>
<keyword evidence="3" id="KW-0472">Membrane</keyword>
<dbReference type="Pfam" id="PF11807">
    <property type="entry name" value="UstYa"/>
    <property type="match status" value="1"/>
</dbReference>
<dbReference type="GO" id="GO:0043386">
    <property type="term" value="P:mycotoxin biosynthetic process"/>
    <property type="evidence" value="ECO:0007669"/>
    <property type="project" value="InterPro"/>
</dbReference>